<comment type="caution">
    <text evidence="2">The sequence shown here is derived from an EMBL/GenBank/DDBJ whole genome shotgun (WGS) entry which is preliminary data.</text>
</comment>
<feature type="chain" id="PRO_5045367839" description="DUF4625 domain-containing protein" evidence="1">
    <location>
        <begin position="20"/>
        <end position="138"/>
    </location>
</feature>
<sequence length="138" mass="15070">MKKILNTIAIFLLMGFASSCILEDVEPEYEVVGAVGTISALTASSTNPQEGQNVTFSVTIYSEHENATELRMNRIASGNSTNINTKSFATWNKQDSYVETFQYEVPTATAGTAITIQFELITESGFSVTRNIVINVQS</sequence>
<reference evidence="2" key="1">
    <citation type="submission" date="2022-03" db="EMBL/GenBank/DDBJ databases">
        <title>De novo assembled genomes of Belliella spp. (Cyclobacteriaceae) strains.</title>
        <authorList>
            <person name="Szabo A."/>
            <person name="Korponai K."/>
            <person name="Felfoldi T."/>
        </authorList>
    </citation>
    <scope>NUCLEOTIDE SEQUENCE</scope>
    <source>
        <strain evidence="2">DSM 107340</strain>
    </source>
</reference>
<dbReference type="RefSeq" id="WP_241273558.1">
    <property type="nucleotide sequence ID" value="NZ_JAKZGS010000002.1"/>
</dbReference>
<organism evidence="2 3">
    <name type="scientific">Belliella calami</name>
    <dbReference type="NCBI Taxonomy" id="2923436"/>
    <lineage>
        <taxon>Bacteria</taxon>
        <taxon>Pseudomonadati</taxon>
        <taxon>Bacteroidota</taxon>
        <taxon>Cytophagia</taxon>
        <taxon>Cytophagales</taxon>
        <taxon>Cyclobacteriaceae</taxon>
        <taxon>Belliella</taxon>
    </lineage>
</organism>
<feature type="signal peptide" evidence="1">
    <location>
        <begin position="1"/>
        <end position="19"/>
    </location>
</feature>
<gene>
    <name evidence="2" type="ORF">MM236_03580</name>
</gene>
<accession>A0ABS9UKT9</accession>
<name>A0ABS9UKT9_9BACT</name>
<dbReference type="PROSITE" id="PS51257">
    <property type="entry name" value="PROKAR_LIPOPROTEIN"/>
    <property type="match status" value="1"/>
</dbReference>
<dbReference type="EMBL" id="JAKZGS010000002">
    <property type="protein sequence ID" value="MCH7397050.1"/>
    <property type="molecule type" value="Genomic_DNA"/>
</dbReference>
<protein>
    <recommendedName>
        <fullName evidence="4">DUF4625 domain-containing protein</fullName>
    </recommendedName>
</protein>
<evidence type="ECO:0008006" key="4">
    <source>
        <dbReference type="Google" id="ProtNLM"/>
    </source>
</evidence>
<dbReference type="Proteomes" id="UP001165488">
    <property type="component" value="Unassembled WGS sequence"/>
</dbReference>
<keyword evidence="3" id="KW-1185">Reference proteome</keyword>
<evidence type="ECO:0000313" key="3">
    <source>
        <dbReference type="Proteomes" id="UP001165488"/>
    </source>
</evidence>
<keyword evidence="1" id="KW-0732">Signal</keyword>
<evidence type="ECO:0000256" key="1">
    <source>
        <dbReference type="SAM" id="SignalP"/>
    </source>
</evidence>
<evidence type="ECO:0000313" key="2">
    <source>
        <dbReference type="EMBL" id="MCH7397050.1"/>
    </source>
</evidence>
<proteinExistence type="predicted"/>